<dbReference type="AlphaFoldDB" id="A0A2S7ZNC4"/>
<dbReference type="GO" id="GO:0007059">
    <property type="term" value="P:chromosome segregation"/>
    <property type="evidence" value="ECO:0007669"/>
    <property type="project" value="UniProtKB-UniRule"/>
</dbReference>
<comment type="function">
    <text evidence="3">Participates in chromosomal partition during cell division. May act via the formation of a condensin-like complex containing Smc and ScpB that pull DNA away from mid-cell into both cell halves.</text>
</comment>
<comment type="similarity">
    <text evidence="3">Belongs to the ScpA family.</text>
</comment>
<dbReference type="GO" id="GO:0051301">
    <property type="term" value="P:cell division"/>
    <property type="evidence" value="ECO:0007669"/>
    <property type="project" value="UniProtKB-KW"/>
</dbReference>
<keyword evidence="3" id="KW-0131">Cell cycle</keyword>
<dbReference type="PANTHER" id="PTHR33969:SF2">
    <property type="entry name" value="SEGREGATION AND CONDENSATION PROTEIN A"/>
    <property type="match status" value="1"/>
</dbReference>
<name>A0A2S7ZNC4_9FIRM</name>
<dbReference type="STRING" id="1110546.GCA_001078375_00979"/>
<comment type="subunit">
    <text evidence="3">Component of a cohesin-like complex composed of ScpA, ScpB and the Smc homodimer, in which ScpA and ScpB bind to the head domain of Smc. The presence of the three proteins is required for the association of the complex with DNA.</text>
</comment>
<dbReference type="Gene3D" id="6.10.250.2410">
    <property type="match status" value="1"/>
</dbReference>
<proteinExistence type="inferred from homology"/>
<dbReference type="GO" id="GO:0005737">
    <property type="term" value="C:cytoplasm"/>
    <property type="evidence" value="ECO:0007669"/>
    <property type="project" value="UniProtKB-SubCell"/>
</dbReference>
<accession>A0A2S7ZNC4</accession>
<keyword evidence="1 3" id="KW-0159">Chromosome partition</keyword>
<reference evidence="4 5" key="1">
    <citation type="submission" date="2018-01" db="EMBL/GenBank/DDBJ databases">
        <title>Draft genome sequences of clinical isolates and type strains of oral Veillonella including Veillonella infantum sp., nov.</title>
        <authorList>
            <person name="Mashima I."/>
            <person name="Liao Y.-C."/>
            <person name="Sabharwal A."/>
            <person name="Haase E.M."/>
            <person name="Nakazawa F."/>
            <person name="Scannapieco F.A."/>
        </authorList>
    </citation>
    <scope>NUCLEOTIDE SEQUENCE [LARGE SCALE GENOMIC DNA]</scope>
    <source>
        <strain evidence="4 5">Y6</strain>
    </source>
</reference>
<keyword evidence="3" id="KW-0132">Cell division</keyword>
<dbReference type="HAMAP" id="MF_01805">
    <property type="entry name" value="ScpA"/>
    <property type="match status" value="1"/>
</dbReference>
<dbReference type="PANTHER" id="PTHR33969">
    <property type="entry name" value="SEGREGATION AND CONDENSATION PROTEIN A"/>
    <property type="match status" value="1"/>
</dbReference>
<gene>
    <name evidence="3" type="primary">scpA</name>
    <name evidence="4" type="ORF">VTHSUH11_07105</name>
</gene>
<evidence type="ECO:0000256" key="1">
    <source>
        <dbReference type="ARBA" id="ARBA00022829"/>
    </source>
</evidence>
<sequence>MGDYNYKLDVFEGPLDLLLHLIEKHKIEITDIPIVEITSQYLEYLDNWNHFDIHYSSEFLVMASTLLQIKSRMLLPKVEPEPEENEDPRDELVAKLVEFKKIKDFTHLLMEKASIESNVFSRPEETSILGLDSYYNLELTKLYDIFYTVLNRTVKKESNERVPQVTVEKDTYSLEDMIVSLSSRARRGERLAFRDLLIAIETRSGMVTIFMAVLELLKQQQLIMHYESEDIIFTAPVNIDGKDLSIEEV</sequence>
<evidence type="ECO:0000313" key="5">
    <source>
        <dbReference type="Proteomes" id="UP000238877"/>
    </source>
</evidence>
<dbReference type="Proteomes" id="UP000238877">
    <property type="component" value="Unassembled WGS sequence"/>
</dbReference>
<organism evidence="4 5">
    <name type="scientific">Veillonella tobetsuensis</name>
    <dbReference type="NCBI Taxonomy" id="1110546"/>
    <lineage>
        <taxon>Bacteria</taxon>
        <taxon>Bacillati</taxon>
        <taxon>Bacillota</taxon>
        <taxon>Negativicutes</taxon>
        <taxon>Veillonellales</taxon>
        <taxon>Veillonellaceae</taxon>
        <taxon>Veillonella</taxon>
    </lineage>
</organism>
<dbReference type="Pfam" id="PF02616">
    <property type="entry name" value="SMC_ScpA"/>
    <property type="match status" value="1"/>
</dbReference>
<protein>
    <recommendedName>
        <fullName evidence="2 3">Segregation and condensation protein A</fullName>
    </recommendedName>
</protein>
<keyword evidence="3" id="KW-0963">Cytoplasm</keyword>
<evidence type="ECO:0000313" key="4">
    <source>
        <dbReference type="EMBL" id="PQL24741.1"/>
    </source>
</evidence>
<comment type="caution">
    <text evidence="4">The sequence shown here is derived from an EMBL/GenBank/DDBJ whole genome shotgun (WGS) entry which is preliminary data.</text>
</comment>
<dbReference type="EMBL" id="PPDF01000012">
    <property type="protein sequence ID" value="PQL24741.1"/>
    <property type="molecule type" value="Genomic_DNA"/>
</dbReference>
<dbReference type="RefSeq" id="WP_105093147.1">
    <property type="nucleotide sequence ID" value="NZ_PPDF01000012.1"/>
</dbReference>
<dbReference type="InterPro" id="IPR003768">
    <property type="entry name" value="ScpA"/>
</dbReference>
<comment type="subcellular location">
    <subcellularLocation>
        <location evidence="3">Cytoplasm</location>
    </subcellularLocation>
    <text evidence="3">Associated with two foci at the outer edges of the nucleoid region in young cells, and at four foci within both cell halves in older cells.</text>
</comment>
<evidence type="ECO:0000256" key="2">
    <source>
        <dbReference type="ARBA" id="ARBA00044777"/>
    </source>
</evidence>
<evidence type="ECO:0000256" key="3">
    <source>
        <dbReference type="HAMAP-Rule" id="MF_01805"/>
    </source>
</evidence>
<dbReference type="GO" id="GO:0006260">
    <property type="term" value="P:DNA replication"/>
    <property type="evidence" value="ECO:0007669"/>
    <property type="project" value="UniProtKB-UniRule"/>
</dbReference>